<reference evidence="2 3" key="1">
    <citation type="journal article" date="2016" name="Mol. Biol. Evol.">
        <title>Comparative Genomics of Early-Diverging Mushroom-Forming Fungi Provides Insights into the Origins of Lignocellulose Decay Capabilities.</title>
        <authorList>
            <person name="Nagy L.G."/>
            <person name="Riley R."/>
            <person name="Tritt A."/>
            <person name="Adam C."/>
            <person name="Daum C."/>
            <person name="Floudas D."/>
            <person name="Sun H."/>
            <person name="Yadav J.S."/>
            <person name="Pangilinan J."/>
            <person name="Larsson K.H."/>
            <person name="Matsuura K."/>
            <person name="Barry K."/>
            <person name="Labutti K."/>
            <person name="Kuo R."/>
            <person name="Ohm R.A."/>
            <person name="Bhattacharya S.S."/>
            <person name="Shirouzu T."/>
            <person name="Yoshinaga Y."/>
            <person name="Martin F.M."/>
            <person name="Grigoriev I.V."/>
            <person name="Hibbett D.S."/>
        </authorList>
    </citation>
    <scope>NUCLEOTIDE SEQUENCE [LARGE SCALE GENOMIC DNA]</scope>
    <source>
        <strain evidence="2 3">HHB10207 ss-3</strain>
    </source>
</reference>
<feature type="non-terminal residue" evidence="2">
    <location>
        <position position="1"/>
    </location>
</feature>
<dbReference type="EMBL" id="KV428153">
    <property type="protein sequence ID" value="KZT35095.1"/>
    <property type="molecule type" value="Genomic_DNA"/>
</dbReference>
<evidence type="ECO:0000259" key="1">
    <source>
        <dbReference type="Pfam" id="PF14214"/>
    </source>
</evidence>
<feature type="non-terminal residue" evidence="2">
    <location>
        <position position="168"/>
    </location>
</feature>
<dbReference type="Pfam" id="PF14214">
    <property type="entry name" value="Helitron_like_N"/>
    <property type="match status" value="1"/>
</dbReference>
<organism evidence="2 3">
    <name type="scientific">Sistotremastrum suecicum HHB10207 ss-3</name>
    <dbReference type="NCBI Taxonomy" id="1314776"/>
    <lineage>
        <taxon>Eukaryota</taxon>
        <taxon>Fungi</taxon>
        <taxon>Dikarya</taxon>
        <taxon>Basidiomycota</taxon>
        <taxon>Agaricomycotina</taxon>
        <taxon>Agaricomycetes</taxon>
        <taxon>Sistotremastrales</taxon>
        <taxon>Sistotremastraceae</taxon>
        <taxon>Sistotremastrum</taxon>
    </lineage>
</organism>
<dbReference type="OrthoDB" id="432234at2759"/>
<dbReference type="AlphaFoldDB" id="A0A166A962"/>
<dbReference type="InterPro" id="IPR025476">
    <property type="entry name" value="Helitron_helicase-like"/>
</dbReference>
<dbReference type="STRING" id="1314776.A0A166A962"/>
<evidence type="ECO:0000313" key="3">
    <source>
        <dbReference type="Proteomes" id="UP000076798"/>
    </source>
</evidence>
<name>A0A166A962_9AGAM</name>
<keyword evidence="3" id="KW-1185">Reference proteome</keyword>
<evidence type="ECO:0000313" key="2">
    <source>
        <dbReference type="EMBL" id="KZT35095.1"/>
    </source>
</evidence>
<sequence>LKTLNTISAHIPGSHAAKIKARNEIRAYMGYYGLPHVYLTMNPNASDSPIFQVMVGDDMIDLSDRWPELKPGSERAKLLAADPVAGADFFEFCIETFLEVMLGWDHETGKTHADGGLLGHLEAYYGIDEFTNRGQLHIHLLIWLCGGLNPGELHERLEHDEEFRVRFF</sequence>
<feature type="domain" description="Helitron helicase-like" evidence="1">
    <location>
        <begin position="2"/>
        <end position="142"/>
    </location>
</feature>
<proteinExistence type="predicted"/>
<accession>A0A166A962</accession>
<dbReference type="Proteomes" id="UP000076798">
    <property type="component" value="Unassembled WGS sequence"/>
</dbReference>
<protein>
    <recommendedName>
        <fullName evidence="1">Helitron helicase-like domain-containing protein</fullName>
    </recommendedName>
</protein>
<gene>
    <name evidence="2" type="ORF">SISSUDRAFT_956001</name>
</gene>